<evidence type="ECO:0000256" key="6">
    <source>
        <dbReference type="SAM" id="Phobius"/>
    </source>
</evidence>
<keyword evidence="3 6" id="KW-0812">Transmembrane</keyword>
<keyword evidence="8" id="KW-1185">Reference proteome</keyword>
<evidence type="ECO:0000256" key="5">
    <source>
        <dbReference type="ARBA" id="ARBA00023136"/>
    </source>
</evidence>
<evidence type="ECO:0000256" key="2">
    <source>
        <dbReference type="ARBA" id="ARBA00022475"/>
    </source>
</evidence>
<proteinExistence type="predicted"/>
<comment type="caution">
    <text evidence="7">The sequence shown here is derived from an EMBL/GenBank/DDBJ whole genome shotgun (WGS) entry which is preliminary data.</text>
</comment>
<gene>
    <name evidence="7" type="ORF">GCM10009547_12810</name>
</gene>
<reference evidence="7 8" key="1">
    <citation type="journal article" date="2019" name="Int. J. Syst. Evol. Microbiol.">
        <title>The Global Catalogue of Microorganisms (GCM) 10K type strain sequencing project: providing services to taxonomists for standard genome sequencing and annotation.</title>
        <authorList>
            <consortium name="The Broad Institute Genomics Platform"/>
            <consortium name="The Broad Institute Genome Sequencing Center for Infectious Disease"/>
            <person name="Wu L."/>
            <person name="Ma J."/>
        </authorList>
    </citation>
    <scope>NUCLEOTIDE SEQUENCE [LARGE SCALE GENOMIC DNA]</scope>
    <source>
        <strain evidence="7 8">JCM 10671</strain>
    </source>
</reference>
<dbReference type="EMBL" id="BAAAHE010000008">
    <property type="protein sequence ID" value="GAA0612221.1"/>
    <property type="molecule type" value="Genomic_DNA"/>
</dbReference>
<sequence>MNGLPSADAPMTVTELPDSALKSRATKASAVVWAALVVFTVASFVLGGEHLIEPSPLAAAVVIGIAVVKIRLVGLHFMELRHAPIALRLVFEAYCVGLIVSLMAIYVMV</sequence>
<dbReference type="Proteomes" id="UP001500957">
    <property type="component" value="Unassembled WGS sequence"/>
</dbReference>
<evidence type="ECO:0000313" key="8">
    <source>
        <dbReference type="Proteomes" id="UP001500957"/>
    </source>
</evidence>
<evidence type="ECO:0000313" key="7">
    <source>
        <dbReference type="EMBL" id="GAA0612221.1"/>
    </source>
</evidence>
<accession>A0ABN1GIG2</accession>
<evidence type="ECO:0008006" key="9">
    <source>
        <dbReference type="Google" id="ProtNLM"/>
    </source>
</evidence>
<feature type="transmembrane region" description="Helical" evidence="6">
    <location>
        <begin position="30"/>
        <end position="51"/>
    </location>
</feature>
<evidence type="ECO:0000256" key="4">
    <source>
        <dbReference type="ARBA" id="ARBA00022989"/>
    </source>
</evidence>
<keyword evidence="2" id="KW-1003">Cell membrane</keyword>
<protein>
    <recommendedName>
        <fullName evidence="9">Cytochrome c oxidase subunit IV</fullName>
    </recommendedName>
</protein>
<evidence type="ECO:0000256" key="1">
    <source>
        <dbReference type="ARBA" id="ARBA00004651"/>
    </source>
</evidence>
<keyword evidence="5 6" id="KW-0472">Membrane</keyword>
<feature type="transmembrane region" description="Helical" evidence="6">
    <location>
        <begin position="89"/>
        <end position="108"/>
    </location>
</feature>
<dbReference type="InterPro" id="IPR005171">
    <property type="entry name" value="Cyt_c_oxidase_su4_prok"/>
</dbReference>
<comment type="subcellular location">
    <subcellularLocation>
        <location evidence="1">Cell membrane</location>
        <topology evidence="1">Multi-pass membrane protein</topology>
    </subcellularLocation>
</comment>
<feature type="transmembrane region" description="Helical" evidence="6">
    <location>
        <begin position="57"/>
        <end position="77"/>
    </location>
</feature>
<organism evidence="7 8">
    <name type="scientific">Sporichthya brevicatena</name>
    <dbReference type="NCBI Taxonomy" id="171442"/>
    <lineage>
        <taxon>Bacteria</taxon>
        <taxon>Bacillati</taxon>
        <taxon>Actinomycetota</taxon>
        <taxon>Actinomycetes</taxon>
        <taxon>Sporichthyales</taxon>
        <taxon>Sporichthyaceae</taxon>
        <taxon>Sporichthya</taxon>
    </lineage>
</organism>
<evidence type="ECO:0000256" key="3">
    <source>
        <dbReference type="ARBA" id="ARBA00022692"/>
    </source>
</evidence>
<keyword evidence="4 6" id="KW-1133">Transmembrane helix</keyword>
<dbReference type="Pfam" id="PF03626">
    <property type="entry name" value="COX4_pro"/>
    <property type="match status" value="1"/>
</dbReference>
<name>A0ABN1GIG2_9ACTN</name>